<keyword evidence="8" id="KW-0460">Magnesium</keyword>
<comment type="cofactor">
    <cofactor evidence="1">
        <name>Mg(2+)</name>
        <dbReference type="ChEBI" id="CHEBI:18420"/>
    </cofactor>
</comment>
<feature type="region of interest" description="Disordered" evidence="13">
    <location>
        <begin position="428"/>
        <end position="471"/>
    </location>
</feature>
<evidence type="ECO:0000256" key="11">
    <source>
        <dbReference type="ARBA" id="ARBA00035025"/>
    </source>
</evidence>
<keyword evidence="5" id="KW-0808">Transferase</keyword>
<keyword evidence="6" id="KW-0949">S-adenosyl-L-methionine</keyword>
<feature type="compositionally biased region" description="Polar residues" evidence="13">
    <location>
        <begin position="443"/>
        <end position="454"/>
    </location>
</feature>
<proteinExistence type="inferred from homology"/>
<dbReference type="PANTHER" id="PTHR21404:SF3">
    <property type="entry name" value="SMALL RNA 2'-O-METHYLTRANSFERASE"/>
    <property type="match status" value="1"/>
</dbReference>
<feature type="region of interest" description="Disordered" evidence="13">
    <location>
        <begin position="1596"/>
        <end position="1650"/>
    </location>
</feature>
<dbReference type="InterPro" id="IPR029063">
    <property type="entry name" value="SAM-dependent_MTases_sf"/>
</dbReference>
<dbReference type="GeneID" id="107224067"/>
<feature type="compositionally biased region" description="Basic and acidic residues" evidence="13">
    <location>
        <begin position="1041"/>
        <end position="1057"/>
    </location>
</feature>
<keyword evidence="9" id="KW-0694">RNA-binding</keyword>
<dbReference type="SUPFAM" id="SSF53335">
    <property type="entry name" value="S-adenosyl-L-methionine-dependent methyltransferases"/>
    <property type="match status" value="1"/>
</dbReference>
<evidence type="ECO:0000256" key="7">
    <source>
        <dbReference type="ARBA" id="ARBA00022723"/>
    </source>
</evidence>
<dbReference type="CDD" id="cd02440">
    <property type="entry name" value="AdoMet_MTases"/>
    <property type="match status" value="1"/>
</dbReference>
<dbReference type="EC" id="2.1.1.386" evidence="11"/>
<accession>A0ABM3FTF6</accession>
<sequence length="1650" mass="185094">MIIVLFHALYYFGRYVYRNFYARYGETGEISVTNQLLNVTEADYDVPPEDEHVLGDFKVKFFPPVYVQRYNAVHDVLASAQYHRKIRKVIDFGCAELTFAIHLKNTDGIQEIICVDVDRPLLEKFQSKVAPLHYDYLAPRTEPLTIHVCEGSVAHNDNKLANSDAVICIELIEHLHPDELEAFPHNVFGFIKPQVAIVTTPNADFNVLFKKMNGFRHPDHKFEWTRAQFQDWANNVILLYPDYEVSFHGIGAGPPGTEMLGSCSQMAVFHCHTKLPQSEELEGVDGLLKTVVFHEYPYRTDNRSDEQKILDDAVYYIRLLSSRQEELAEEIPLAKLMFSVEKFHISVDVLRSILEEAQWAIVDREDGPVVVLPPQSGFSINSDLDVDEFLDNDYRHHDHENDWDTTEVGTPPGYYFDSYMETNTENYTEEGENWDDEVHSDTRGSNYNLNSNNLEHSEMHDTENPGDSLDNQQTMEDLNDEDLLLNPSQDQLNITPGTFSAETELSINFVPIESDSTNIDYSNDSGNTLNSAQQNLSVPLHVSTLSQTLQCLNNDGDHSLTAKRNHDLPQEDLKSSQNEGSYVGTCMKGTENCITNEQANLFVHPGLNSSQHMEHESKCSSELQTCSYLVEMENNIKNIDLQVDTCLPCNQVKRILSTNPPSRYEETEANTDTDFYSEANKTSSISTEEATLLLSCEKSVLIDNEHLLLNEKRSLENEQAFNNDREHSKVSVGSTAKNCNESTSYSHDNHNLQCCTSIECLHTKNKGSYVSISDFSPATSDSRKRFYASYDNVDSHSQKLQTDLLDNEIDRFEGMKSQDSMSFKSISDCSLDLQPKYTSTPQILADSYQMQMTGDNKAQELSEQASLDENKCVLLLQSAPHIVQQFPVVEGKDSESLGHEPMMEQILEKLEDQFSDPERNFSCTNIQLYQSDSSSKDDSSLQKKSSFEGEKLIKNDSIYLESRTVEDIFSSTSQLSLQSNSDISLSGTASTASSNVDRWYVAETNPMYQRDIVVLKGGNDTADNPNEEAASDSDATVYGEGRSDERENDKATSHTSKTADHYCELTTNVSVQHTFNEHIDENLDKTVSTFGTESATLSSSDWVYSKTNDKFLCELSKKRNYTENVADDYSVKIPEDEDHLKMEKIRSDPCTEGSTRIQYQFATVNHRTSAIFIPECTEIQPACNTDHVPSIALSHSNLAKQTANLDESSVANAKMTSENFLDNICDVSSSKMAADSSVRRSDHRLDISEVTNTLTDSTKILSEKVEATKCKLEATLESQRKLATSSPLMSAETKLVHTIKNVEYVQDIGRNCDIDQNKTQIRNQQSQNSDHVTTVQATTERLDYDRDLSSHSFQGHSNYLNSFGVSSEIKNKELPLTDIFNTHASQSQPAVLSNIKSIPSHETVTLYNVGKVKKEQNQLQYESEPLRAAEYTDAKPFSPESLDTPPNSWSPEIMDSGYPNSASAHDVTPECELSSIANDRISDSDSASVGEVPVPGFYEFVEVENGDLANNNRDDEGNNVIAFEANDNLDDLQPLIDVLENDMENENDIYVLQNGFPMWLLRILEMANPIDLENIGGAHAQLYPALQEQAGGDAANVNAENDEGFDSSSLEDDSDIEDDDADDATSVSSDETEDHSGVNPRRDWRAGGDP</sequence>
<keyword evidence="4" id="KW-0489">Methyltransferase</keyword>
<evidence type="ECO:0000256" key="9">
    <source>
        <dbReference type="ARBA" id="ARBA00022884"/>
    </source>
</evidence>
<reference evidence="15" key="1">
    <citation type="submission" date="2025-08" db="UniProtKB">
        <authorList>
            <consortium name="RefSeq"/>
        </authorList>
    </citation>
    <scope>IDENTIFICATION</scope>
    <source>
        <tissue evidence="15">Thorax and Abdomen</tissue>
    </source>
</reference>
<gene>
    <name evidence="15" type="primary">LOC107224067</name>
</gene>
<evidence type="ECO:0000256" key="2">
    <source>
        <dbReference type="ARBA" id="ARBA00009026"/>
    </source>
</evidence>
<feature type="region of interest" description="Disordered" evidence="13">
    <location>
        <begin position="1017"/>
        <end position="1057"/>
    </location>
</feature>
<name>A0ABM3FTF6_NEOLC</name>
<keyword evidence="7" id="KW-0479">Metal-binding</keyword>
<organism evidence="14 15">
    <name type="scientific">Neodiprion lecontei</name>
    <name type="common">Redheaded pine sawfly</name>
    <dbReference type="NCBI Taxonomy" id="441921"/>
    <lineage>
        <taxon>Eukaryota</taxon>
        <taxon>Metazoa</taxon>
        <taxon>Ecdysozoa</taxon>
        <taxon>Arthropoda</taxon>
        <taxon>Hexapoda</taxon>
        <taxon>Insecta</taxon>
        <taxon>Pterygota</taxon>
        <taxon>Neoptera</taxon>
        <taxon>Endopterygota</taxon>
        <taxon>Hymenoptera</taxon>
        <taxon>Tenthredinoidea</taxon>
        <taxon>Diprionidae</taxon>
        <taxon>Diprioninae</taxon>
        <taxon>Neodiprion</taxon>
    </lineage>
</organism>
<feature type="compositionally biased region" description="Basic and acidic residues" evidence="13">
    <location>
        <begin position="1634"/>
        <end position="1650"/>
    </location>
</feature>
<evidence type="ECO:0000256" key="8">
    <source>
        <dbReference type="ARBA" id="ARBA00022842"/>
    </source>
</evidence>
<protein>
    <recommendedName>
        <fullName evidence="3">Small RNA 2'-O-methyltransferase</fullName>
        <ecNumber evidence="11">2.1.1.386</ecNumber>
    </recommendedName>
</protein>
<comment type="similarity">
    <text evidence="2">Belongs to the methyltransferase superfamily. HEN1 family.</text>
</comment>
<comment type="catalytic activity">
    <reaction evidence="12">
        <text>small RNA 3'-end nucleotide + S-adenosyl-L-methionine = small RNA 3'-end 2'-O-methylnucleotide + S-adenosyl-L-homocysteine + H(+)</text>
        <dbReference type="Rhea" id="RHEA:37887"/>
        <dbReference type="Rhea" id="RHEA-COMP:10415"/>
        <dbReference type="Rhea" id="RHEA-COMP:10416"/>
        <dbReference type="ChEBI" id="CHEBI:15378"/>
        <dbReference type="ChEBI" id="CHEBI:57856"/>
        <dbReference type="ChEBI" id="CHEBI:59789"/>
        <dbReference type="ChEBI" id="CHEBI:74896"/>
        <dbReference type="ChEBI" id="CHEBI:74898"/>
        <dbReference type="EC" id="2.1.1.386"/>
    </reaction>
</comment>
<evidence type="ECO:0000256" key="13">
    <source>
        <dbReference type="SAM" id="MobiDB-lite"/>
    </source>
</evidence>
<evidence type="ECO:0000256" key="1">
    <source>
        <dbReference type="ARBA" id="ARBA00001946"/>
    </source>
</evidence>
<dbReference type="Proteomes" id="UP000829291">
    <property type="component" value="Chromosome 3"/>
</dbReference>
<dbReference type="InterPro" id="IPR026610">
    <property type="entry name" value="Hen1"/>
</dbReference>
<keyword evidence="10" id="KW-0943">RNA-mediated gene silencing</keyword>
<evidence type="ECO:0000256" key="3">
    <source>
        <dbReference type="ARBA" id="ARBA00021330"/>
    </source>
</evidence>
<dbReference type="Gene3D" id="3.40.50.150">
    <property type="entry name" value="Vaccinia Virus protein VP39"/>
    <property type="match status" value="1"/>
</dbReference>
<feature type="compositionally biased region" description="Acidic residues" evidence="13">
    <location>
        <begin position="1600"/>
        <end position="1623"/>
    </location>
</feature>
<evidence type="ECO:0000313" key="15">
    <source>
        <dbReference type="RefSeq" id="XP_046591308.1"/>
    </source>
</evidence>
<evidence type="ECO:0000313" key="14">
    <source>
        <dbReference type="Proteomes" id="UP000829291"/>
    </source>
</evidence>
<feature type="compositionally biased region" description="Basic and acidic residues" evidence="13">
    <location>
        <begin position="560"/>
        <end position="574"/>
    </location>
</feature>
<evidence type="ECO:0000256" key="10">
    <source>
        <dbReference type="ARBA" id="ARBA00023158"/>
    </source>
</evidence>
<evidence type="ECO:0000256" key="5">
    <source>
        <dbReference type="ARBA" id="ARBA00022679"/>
    </source>
</evidence>
<feature type="region of interest" description="Disordered" evidence="13">
    <location>
        <begin position="560"/>
        <end position="579"/>
    </location>
</feature>
<evidence type="ECO:0000256" key="4">
    <source>
        <dbReference type="ARBA" id="ARBA00022603"/>
    </source>
</evidence>
<evidence type="ECO:0000256" key="6">
    <source>
        <dbReference type="ARBA" id="ARBA00022691"/>
    </source>
</evidence>
<dbReference type="PANTHER" id="PTHR21404">
    <property type="entry name" value="HEN1"/>
    <property type="match status" value="1"/>
</dbReference>
<keyword evidence="14" id="KW-1185">Reference proteome</keyword>
<dbReference type="RefSeq" id="XP_046591308.1">
    <property type="nucleotide sequence ID" value="XM_046735352.1"/>
</dbReference>
<evidence type="ECO:0000256" key="12">
    <source>
        <dbReference type="ARBA" id="ARBA00048418"/>
    </source>
</evidence>